<dbReference type="RefSeq" id="WP_001211963.1">
    <property type="nucleotide sequence ID" value="NZ_CFEA01000006.1"/>
</dbReference>
<accession>A0A0T8KGH4</accession>
<dbReference type="AlphaFoldDB" id="A0A0T8KGH4"/>
<comment type="caution">
    <text evidence="1">The sequence shown here is derived from an EMBL/GenBank/DDBJ whole genome shotgun (WGS) entry which is preliminary data.</text>
</comment>
<dbReference type="InterPro" id="IPR024524">
    <property type="entry name" value="DUF3800"/>
</dbReference>
<gene>
    <name evidence="1" type="ORF">GM544_11665</name>
</gene>
<evidence type="ECO:0000313" key="2">
    <source>
        <dbReference type="Proteomes" id="UP000476212"/>
    </source>
</evidence>
<name>A0A0T8KGH4_STREE</name>
<organism evidence="1 2">
    <name type="scientific">Streptococcus pneumoniae</name>
    <dbReference type="NCBI Taxonomy" id="1313"/>
    <lineage>
        <taxon>Bacteria</taxon>
        <taxon>Bacillati</taxon>
        <taxon>Bacillota</taxon>
        <taxon>Bacilli</taxon>
        <taxon>Lactobacillales</taxon>
        <taxon>Streptococcaceae</taxon>
        <taxon>Streptococcus</taxon>
    </lineage>
</organism>
<dbReference type="Pfam" id="PF12686">
    <property type="entry name" value="DUF3800"/>
    <property type="match status" value="1"/>
</dbReference>
<dbReference type="EMBL" id="WNIB01000165">
    <property type="protein sequence ID" value="MTV91087.1"/>
    <property type="molecule type" value="Genomic_DNA"/>
</dbReference>
<proteinExistence type="predicted"/>
<sequence length="231" mass="27526">MRFNFDESGSITTSDKLNNRFFIVAGCQTNDPNKVKRVFRKAKVKYLKHHPELELDIKKEIKGAQMPLDFKDYIFTELMKKTDIQFNFIVFDNHNAMEHLRKKPNITFNYIMFLQVNKLIESYEHIYLDLDDRNKAVENLKALEEYLQTRLCAELNKIPDINVQFFDSSQHTLIQIADVFSNHLFRIFKSVAYNQERSGDIKLLRKIHNRNVQYCQYFPANKCQCLHLFSK</sequence>
<dbReference type="Proteomes" id="UP000476212">
    <property type="component" value="Unassembled WGS sequence"/>
</dbReference>
<evidence type="ECO:0000313" key="1">
    <source>
        <dbReference type="EMBL" id="MTV91087.1"/>
    </source>
</evidence>
<protein>
    <submittedName>
        <fullName evidence="1">DUF3800 domain-containing protein</fullName>
    </submittedName>
</protein>
<reference evidence="1 2" key="1">
    <citation type="submission" date="2019-11" db="EMBL/GenBank/DDBJ databases">
        <title>Growth characteristics of pneumococcus vary with the chemical composition of the capsule and with environmental conditions.</title>
        <authorList>
            <person name="Tothpal A."/>
            <person name="Desobry K."/>
            <person name="Joshi S."/>
            <person name="Wyllie A.L."/>
            <person name="Weinberger D.M."/>
        </authorList>
    </citation>
    <scope>NUCLEOTIDE SEQUENCE [LARGE SCALE GENOMIC DNA]</scope>
    <source>
        <strain evidence="2">pnumococcus15C</strain>
    </source>
</reference>